<dbReference type="Proteomes" id="UP000619265">
    <property type="component" value="Unassembled WGS sequence"/>
</dbReference>
<dbReference type="Gramene" id="Jr08_20290_p1">
    <property type="protein sequence ID" value="cds.Jr08_20290_p1"/>
    <property type="gene ID" value="Jr08_20290"/>
</dbReference>
<dbReference type="PANTHER" id="PTHR47481:SF10">
    <property type="entry name" value="COPIA-LIKE POLYPROTEIN_RETROTRANSPOSON"/>
    <property type="match status" value="1"/>
</dbReference>
<feature type="compositionally biased region" description="Basic residues" evidence="1">
    <location>
        <begin position="249"/>
        <end position="261"/>
    </location>
</feature>
<feature type="compositionally biased region" description="Polar residues" evidence="1">
    <location>
        <begin position="226"/>
        <end position="241"/>
    </location>
</feature>
<evidence type="ECO:0000313" key="2">
    <source>
        <dbReference type="EMBL" id="KAF5463307.1"/>
    </source>
</evidence>
<name>A0A833XBB2_JUGRE</name>
<reference evidence="2" key="2">
    <citation type="submission" date="2020-03" db="EMBL/GenBank/DDBJ databases">
        <title>Walnut 2.0.</title>
        <authorList>
            <person name="Marrano A."/>
            <person name="Britton M."/>
            <person name="Zimin A.V."/>
            <person name="Zaini P.A."/>
            <person name="Workman R."/>
            <person name="Puiu D."/>
            <person name="Bianco L."/>
            <person name="Allen B.J."/>
            <person name="Troggio M."/>
            <person name="Leslie C.A."/>
            <person name="Timp W."/>
            <person name="Dendekar A."/>
            <person name="Salzberg S.L."/>
            <person name="Neale D.B."/>
        </authorList>
    </citation>
    <scope>NUCLEOTIDE SEQUENCE</scope>
    <source>
        <tissue evidence="2">Leaves</tissue>
    </source>
</reference>
<accession>A0A833XBB2</accession>
<reference evidence="2" key="1">
    <citation type="submission" date="2015-10" db="EMBL/GenBank/DDBJ databases">
        <authorList>
            <person name="Martinez-Garcia P.J."/>
            <person name="Crepeau M.W."/>
            <person name="Puiu D."/>
            <person name="Gonzalez-Ibeas D."/>
            <person name="Whalen J."/>
            <person name="Stevens K."/>
            <person name="Paul R."/>
            <person name="Butterfield T."/>
            <person name="Britton M."/>
            <person name="Reagan R."/>
            <person name="Chakraborty S."/>
            <person name="Walawage S.L."/>
            <person name="Vasquez-Gross H.A."/>
            <person name="Cardeno C."/>
            <person name="Famula R."/>
            <person name="Pratt K."/>
            <person name="Kuruganti S."/>
            <person name="Aradhya M.K."/>
            <person name="Leslie C.A."/>
            <person name="Dandekar A.M."/>
            <person name="Salzberg S.L."/>
            <person name="Wegrzyn J.L."/>
            <person name="Langley C.H."/>
            <person name="Neale D.B."/>
        </authorList>
    </citation>
    <scope>NUCLEOTIDE SEQUENCE</scope>
    <source>
        <tissue evidence="2">Leaves</tissue>
    </source>
</reference>
<sequence length="384" mass="41774">MAKSDKTTPPSPSLNSSIATAASHLVTIKLIIDNYLLWKAQIEPFLCSHQLFDHLDGSASAPVPTIDGKLNPAYTTWSLQDQLILSALNSTLSESVLNQVLECKTAQQVWQTLQNLFTAQSSAHIMHTHFQLATLKKGSESITEYYNKAKSLAATLGAASHTPSDQEFTIYLLAGLGSDYESLVTSLTTRPNPLTPHQIYSFLLNHESRLSHQTNSLLSGMTITANNTHIRPPDTSGSAAQGRNSSFRGGRRGRGYGRRGGGRGSSPQQSHFFQNSDSRPHCQVCHKYGHTTATCYYRYDHSYQTPPPSSFAANFTSVSPPMPPNVAWFPDTGASHHFTPDYTNLNLDSASYQGSDQVSIGDGSSLPIQHHGFSFQGGATSGNR</sequence>
<evidence type="ECO:0000313" key="3">
    <source>
        <dbReference type="Proteomes" id="UP000619265"/>
    </source>
</evidence>
<dbReference type="Pfam" id="PF14223">
    <property type="entry name" value="Retrotran_gag_2"/>
    <property type="match status" value="1"/>
</dbReference>
<dbReference type="AlphaFoldDB" id="A0A833XBB2"/>
<proteinExistence type="predicted"/>
<organism evidence="2 3">
    <name type="scientific">Juglans regia</name>
    <name type="common">English walnut</name>
    <dbReference type="NCBI Taxonomy" id="51240"/>
    <lineage>
        <taxon>Eukaryota</taxon>
        <taxon>Viridiplantae</taxon>
        <taxon>Streptophyta</taxon>
        <taxon>Embryophyta</taxon>
        <taxon>Tracheophyta</taxon>
        <taxon>Spermatophyta</taxon>
        <taxon>Magnoliopsida</taxon>
        <taxon>eudicotyledons</taxon>
        <taxon>Gunneridae</taxon>
        <taxon>Pentapetalae</taxon>
        <taxon>rosids</taxon>
        <taxon>fabids</taxon>
        <taxon>Fagales</taxon>
        <taxon>Juglandaceae</taxon>
        <taxon>Juglans</taxon>
    </lineage>
</organism>
<protein>
    <submittedName>
        <fullName evidence="2">Uncharacterized protein</fullName>
    </submittedName>
</protein>
<comment type="caution">
    <text evidence="2">The sequence shown here is derived from an EMBL/GenBank/DDBJ whole genome shotgun (WGS) entry which is preliminary data.</text>
</comment>
<dbReference type="EMBL" id="LIHL02000008">
    <property type="protein sequence ID" value="KAF5463307.1"/>
    <property type="molecule type" value="Genomic_DNA"/>
</dbReference>
<evidence type="ECO:0000256" key="1">
    <source>
        <dbReference type="SAM" id="MobiDB-lite"/>
    </source>
</evidence>
<feature type="compositionally biased region" description="Polar residues" evidence="1">
    <location>
        <begin position="267"/>
        <end position="277"/>
    </location>
</feature>
<feature type="region of interest" description="Disordered" evidence="1">
    <location>
        <begin position="226"/>
        <end position="277"/>
    </location>
</feature>
<gene>
    <name evidence="2" type="ORF">F2P56_019229</name>
</gene>
<dbReference type="PANTHER" id="PTHR47481">
    <property type="match status" value="1"/>
</dbReference>